<evidence type="ECO:0000259" key="5">
    <source>
        <dbReference type="PROSITE" id="PS50111"/>
    </source>
</evidence>
<dbReference type="RefSeq" id="WP_254745468.1">
    <property type="nucleotide sequence ID" value="NZ_JANCLU010000023.1"/>
</dbReference>
<name>A0ABT1LGF1_9HYPH</name>
<dbReference type="Pfam" id="PF00015">
    <property type="entry name" value="MCPsignal"/>
    <property type="match status" value="1"/>
</dbReference>
<reference evidence="7 8" key="1">
    <citation type="submission" date="2022-07" db="EMBL/GenBank/DDBJ databases">
        <authorList>
            <person name="Li W.-J."/>
            <person name="Deng Q.-Q."/>
        </authorList>
    </citation>
    <scope>NUCLEOTIDE SEQUENCE [LARGE SCALE GENOMIC DNA]</scope>
    <source>
        <strain evidence="7 8">SYSU M60028</strain>
    </source>
</reference>
<dbReference type="PANTHER" id="PTHR32089:SF112">
    <property type="entry name" value="LYSOZYME-LIKE PROTEIN-RELATED"/>
    <property type="match status" value="1"/>
</dbReference>
<comment type="similarity">
    <text evidence="2">Belongs to the methyl-accepting chemotaxis (MCP) protein family.</text>
</comment>
<feature type="domain" description="Methyl-accepting transducer" evidence="5">
    <location>
        <begin position="423"/>
        <end position="652"/>
    </location>
</feature>
<feature type="domain" description="HAMP" evidence="6">
    <location>
        <begin position="331"/>
        <end position="384"/>
    </location>
</feature>
<proteinExistence type="inferred from homology"/>
<dbReference type="PANTHER" id="PTHR32089">
    <property type="entry name" value="METHYL-ACCEPTING CHEMOTAXIS PROTEIN MCPB"/>
    <property type="match status" value="1"/>
</dbReference>
<keyword evidence="1 3" id="KW-0807">Transducer</keyword>
<keyword evidence="4" id="KW-1133">Transmembrane helix</keyword>
<evidence type="ECO:0000256" key="2">
    <source>
        <dbReference type="ARBA" id="ARBA00029447"/>
    </source>
</evidence>
<gene>
    <name evidence="7" type="ORF">NK718_18815</name>
</gene>
<protein>
    <submittedName>
        <fullName evidence="7">Methyl-accepting chemotaxis protein</fullName>
    </submittedName>
</protein>
<organism evidence="7 8">
    <name type="scientific">Alsobacter ponti</name>
    <dbReference type="NCBI Taxonomy" id="2962936"/>
    <lineage>
        <taxon>Bacteria</taxon>
        <taxon>Pseudomonadati</taxon>
        <taxon>Pseudomonadota</taxon>
        <taxon>Alphaproteobacteria</taxon>
        <taxon>Hyphomicrobiales</taxon>
        <taxon>Alsobacteraceae</taxon>
        <taxon>Alsobacter</taxon>
    </lineage>
</organism>
<dbReference type="SUPFAM" id="SSF58104">
    <property type="entry name" value="Methyl-accepting chemotaxis protein (MCP) signaling domain"/>
    <property type="match status" value="1"/>
</dbReference>
<evidence type="ECO:0000256" key="3">
    <source>
        <dbReference type="PROSITE-ProRule" id="PRU00284"/>
    </source>
</evidence>
<keyword evidence="4" id="KW-0812">Transmembrane</keyword>
<accession>A0ABT1LGF1</accession>
<evidence type="ECO:0000313" key="7">
    <source>
        <dbReference type="EMBL" id="MCP8940582.1"/>
    </source>
</evidence>
<evidence type="ECO:0000313" key="8">
    <source>
        <dbReference type="Proteomes" id="UP001205890"/>
    </source>
</evidence>
<sequence>MTRFRSLSAQLIAVMVATTSLALVALVGLTIGRVDRSLSDQASELGRLSAQKLSDELTAEARLALYRVDTLMRDTARRLGVIAQRADIARAVQSRNTVAISEALDPSSRAANVDLIVALNPEFGVVGANSGIELVKLEAMLRVSPLLPAFREVLAKSERANPKSLLQLMQISPQEIADLKLEASSRVFIAMVEPVFDDFGDVIGGLLGIRAMRPTEPVLADFAEITSAGIAVYYGQRVVSVAKLPTDDLDLRRMPEYPLMHTEDGRFVANCASSDMGVDVCAMKPKKVVYDLRDEIVRIGESHAGTLTQWLIWLGVFAILAVGVIAMAVARRVGGALGQITGAVKAVAAGDWRVGVVGVDRLDEVGEIARAVLLLQRSMEERDRLRSDVATAEVVKRRKEQLDAAIRRFDAVMRAVLAGVQDCVVAMNRSARGLDGVSQTAKDEASTTVRASKQTTSSVMTVDAATGQLSEAIRSIAERVSDAAGVVLEGNESARKATYKVGGLIEAANQIGAVVRLIEGIAAQTNLLALNATIEAARAGEAGRGFAVVANEVKALAGETGKATDVIAGKVSAIQEATREAVQAIETIATSFSEVLSQTSTIRTVVQDQTVATQQIADSVSSAFEGTGVLCASVERLQLTVENARVATVEVVETAARMMNEARQMDVAVKSFLEEVAA</sequence>
<dbReference type="Proteomes" id="UP001205890">
    <property type="component" value="Unassembled WGS sequence"/>
</dbReference>
<feature type="transmembrane region" description="Helical" evidence="4">
    <location>
        <begin position="310"/>
        <end position="330"/>
    </location>
</feature>
<evidence type="ECO:0000259" key="6">
    <source>
        <dbReference type="PROSITE" id="PS50885"/>
    </source>
</evidence>
<dbReference type="SMART" id="SM00283">
    <property type="entry name" value="MA"/>
    <property type="match status" value="1"/>
</dbReference>
<keyword evidence="8" id="KW-1185">Reference proteome</keyword>
<dbReference type="Gene3D" id="6.10.340.10">
    <property type="match status" value="1"/>
</dbReference>
<keyword evidence="4" id="KW-0472">Membrane</keyword>
<dbReference type="PROSITE" id="PS50885">
    <property type="entry name" value="HAMP"/>
    <property type="match status" value="1"/>
</dbReference>
<dbReference type="EMBL" id="JANCLU010000023">
    <property type="protein sequence ID" value="MCP8940582.1"/>
    <property type="molecule type" value="Genomic_DNA"/>
</dbReference>
<dbReference type="InterPro" id="IPR004089">
    <property type="entry name" value="MCPsignal_dom"/>
</dbReference>
<dbReference type="PROSITE" id="PS50111">
    <property type="entry name" value="CHEMOTAXIS_TRANSDUC_2"/>
    <property type="match status" value="1"/>
</dbReference>
<dbReference type="InterPro" id="IPR003660">
    <property type="entry name" value="HAMP_dom"/>
</dbReference>
<evidence type="ECO:0000256" key="4">
    <source>
        <dbReference type="SAM" id="Phobius"/>
    </source>
</evidence>
<dbReference type="Gene3D" id="1.10.287.950">
    <property type="entry name" value="Methyl-accepting chemotaxis protein"/>
    <property type="match status" value="1"/>
</dbReference>
<comment type="caution">
    <text evidence="7">The sequence shown here is derived from an EMBL/GenBank/DDBJ whole genome shotgun (WGS) entry which is preliminary data.</text>
</comment>
<evidence type="ECO:0000256" key="1">
    <source>
        <dbReference type="ARBA" id="ARBA00023224"/>
    </source>
</evidence>